<evidence type="ECO:0000256" key="10">
    <source>
        <dbReference type="SAM" id="Phobius"/>
    </source>
</evidence>
<name>A0A397HV31_9EURO</name>
<keyword evidence="13" id="KW-1185">Reference proteome</keyword>
<dbReference type="Gene3D" id="2.40.50.140">
    <property type="entry name" value="Nucleic acid-binding proteins"/>
    <property type="match status" value="2"/>
</dbReference>
<keyword evidence="8" id="KW-0539">Nucleus</keyword>
<dbReference type="STRING" id="1245748.A0A397HV31"/>
<feature type="region of interest" description="Disordered" evidence="9">
    <location>
        <begin position="339"/>
        <end position="380"/>
    </location>
</feature>
<dbReference type="InterPro" id="IPR011564">
    <property type="entry name" value="Telomer_end-bd_POT1/Cdc13"/>
</dbReference>
<dbReference type="GO" id="GO:0098505">
    <property type="term" value="F:G-rich strand telomeric DNA binding"/>
    <property type="evidence" value="ECO:0007669"/>
    <property type="project" value="TreeGrafter"/>
</dbReference>
<dbReference type="Pfam" id="PF02765">
    <property type="entry name" value="POT1"/>
    <property type="match status" value="1"/>
</dbReference>
<dbReference type="Proteomes" id="UP000215289">
    <property type="component" value="Unassembled WGS sequence"/>
</dbReference>
<evidence type="ECO:0000256" key="4">
    <source>
        <dbReference type="ARBA" id="ARBA00015253"/>
    </source>
</evidence>
<sequence length="523" mass="59742">MVNESAARTVDIATALSSLGLVSVIGVVVDVFGCPFQTSRSWCITFTLKDTDFGNGHVWDGLKIKYFKNNESHLPPVREHDVILLRNITMTKFNGRPLGVAPDETTIPWAIFRPEPHSSDISPICGPLQFEPSYSEKTYALSLVDKSSNFKSFRNTSNEKTAPPTLHSVKSVVSAPQSNAKRRFFLIKDVEERTFVDLIGEVVKIFTNESEKVTLYLTDYTTNEELHNYTIDTQIARDGDEYAYLPRSKKQWPGPAGRMTLQITLWDPHACFAREHLKEGSIVRLRNVHIKRSRIEGSSLEGAMHCDRLNPDEMNIRLINAENDERGRELLRRRKDYWESDPRKRKAEETEETSSRPKRNKNNQKKPVKAKKEEGQMTLSSSMAKKYEISKTIQAINPSIRCTSLEDILDSDYHENISPNQIEYRLPFQNVCYRATVRVVDFFPPKLEEFAVPDDSDNGLRPDGGVDETHNSDNPGRSIRWQWRFCLLVESVPPPPHGKPRERMKLFVSGPDAEYLLQLDAAE</sequence>
<dbReference type="Pfam" id="PF16686">
    <property type="entry name" value="POT1PC"/>
    <property type="match status" value="1"/>
</dbReference>
<dbReference type="PANTHER" id="PTHR14513:SF0">
    <property type="entry name" value="PROTECTION OF TELOMERES PROTEIN 1"/>
    <property type="match status" value="1"/>
</dbReference>
<evidence type="ECO:0000259" key="11">
    <source>
        <dbReference type="SMART" id="SM00976"/>
    </source>
</evidence>
<dbReference type="FunFam" id="2.40.50.140:FF:000303">
    <property type="entry name" value="Protection of telomeres protein 1"/>
    <property type="match status" value="1"/>
</dbReference>
<evidence type="ECO:0000256" key="6">
    <source>
        <dbReference type="ARBA" id="ARBA00022895"/>
    </source>
</evidence>
<dbReference type="GO" id="GO:0016233">
    <property type="term" value="P:telomere capping"/>
    <property type="evidence" value="ECO:0007669"/>
    <property type="project" value="TreeGrafter"/>
</dbReference>
<feature type="compositionally biased region" description="Basic and acidic residues" evidence="9">
    <location>
        <begin position="339"/>
        <end position="348"/>
    </location>
</feature>
<keyword evidence="7" id="KW-0238">DNA-binding</keyword>
<dbReference type="CDD" id="cd04497">
    <property type="entry name" value="hPOT1_OB1_like"/>
    <property type="match status" value="1"/>
</dbReference>
<evidence type="ECO:0000313" key="12">
    <source>
        <dbReference type="EMBL" id="RLL96727.1"/>
    </source>
</evidence>
<dbReference type="OrthoDB" id="2186770at2759"/>
<feature type="region of interest" description="Disordered" evidence="9">
    <location>
        <begin position="451"/>
        <end position="475"/>
    </location>
</feature>
<dbReference type="FunFam" id="2.40.50.140:FF:000426">
    <property type="entry name" value="Protection of telomeres protein 1"/>
    <property type="match status" value="1"/>
</dbReference>
<dbReference type="GO" id="GO:0032210">
    <property type="term" value="P:regulation of telomere maintenance via telomerase"/>
    <property type="evidence" value="ECO:0007669"/>
    <property type="project" value="TreeGrafter"/>
</dbReference>
<proteinExistence type="inferred from homology"/>
<reference evidence="12 13" key="1">
    <citation type="submission" date="2018-08" db="EMBL/GenBank/DDBJ databases">
        <title>Draft genome sequences of two Aspergillus turcosus clinical strains isolated from bronchoalveolar lavage fluid: one azole-susceptible and the other azole-resistant.</title>
        <authorList>
            <person name="Parent-Michaud M."/>
            <person name="Dufresne P.J."/>
            <person name="Fournier E."/>
            <person name="Martineau C."/>
            <person name="Moreira S."/>
            <person name="Perkins V."/>
            <person name="De Repentigny L."/>
            <person name="Dufresne S.F."/>
        </authorList>
    </citation>
    <scope>NUCLEOTIDE SEQUENCE [LARGE SCALE GENOMIC DNA]</scope>
    <source>
        <strain evidence="12">HMR AF 1038</strain>
    </source>
</reference>
<evidence type="ECO:0000256" key="5">
    <source>
        <dbReference type="ARBA" id="ARBA00022454"/>
    </source>
</evidence>
<organism evidence="12 13">
    <name type="scientific">Aspergillus turcosus</name>
    <dbReference type="NCBI Taxonomy" id="1245748"/>
    <lineage>
        <taxon>Eukaryota</taxon>
        <taxon>Fungi</taxon>
        <taxon>Dikarya</taxon>
        <taxon>Ascomycota</taxon>
        <taxon>Pezizomycotina</taxon>
        <taxon>Eurotiomycetes</taxon>
        <taxon>Eurotiomycetidae</taxon>
        <taxon>Eurotiales</taxon>
        <taxon>Aspergillaceae</taxon>
        <taxon>Aspergillus</taxon>
        <taxon>Aspergillus subgen. Fumigati</taxon>
    </lineage>
</organism>
<dbReference type="EMBL" id="NIDN02000101">
    <property type="protein sequence ID" value="RLL96727.1"/>
    <property type="molecule type" value="Genomic_DNA"/>
</dbReference>
<dbReference type="GO" id="GO:0010521">
    <property type="term" value="F:telomerase inhibitor activity"/>
    <property type="evidence" value="ECO:0007669"/>
    <property type="project" value="TreeGrafter"/>
</dbReference>
<dbReference type="InterPro" id="IPR028389">
    <property type="entry name" value="POT1"/>
</dbReference>
<dbReference type="GO" id="GO:0000783">
    <property type="term" value="C:nuclear telomere cap complex"/>
    <property type="evidence" value="ECO:0007669"/>
    <property type="project" value="TreeGrafter"/>
</dbReference>
<evidence type="ECO:0000256" key="2">
    <source>
        <dbReference type="ARBA" id="ARBA00004574"/>
    </source>
</evidence>
<keyword evidence="5" id="KW-0158">Chromosome</keyword>
<dbReference type="PANTHER" id="PTHR14513">
    <property type="entry name" value="PROTECTION OF TELOMERES 1"/>
    <property type="match status" value="1"/>
</dbReference>
<evidence type="ECO:0000313" key="13">
    <source>
        <dbReference type="Proteomes" id="UP000215289"/>
    </source>
</evidence>
<protein>
    <recommendedName>
        <fullName evidence="4">Protection of telomeres protein 1</fullName>
    </recommendedName>
</protein>
<dbReference type="SMART" id="SM00976">
    <property type="entry name" value="Telo_bind"/>
    <property type="match status" value="1"/>
</dbReference>
<keyword evidence="6" id="KW-0779">Telomere</keyword>
<dbReference type="AlphaFoldDB" id="A0A397HV31"/>
<feature type="transmembrane region" description="Helical" evidence="10">
    <location>
        <begin position="12"/>
        <end position="33"/>
    </location>
</feature>
<evidence type="ECO:0000256" key="7">
    <source>
        <dbReference type="ARBA" id="ARBA00023125"/>
    </source>
</evidence>
<comment type="similarity">
    <text evidence="3">Belongs to the telombin family.</text>
</comment>
<gene>
    <name evidence="12" type="ORF">CFD26_103510</name>
</gene>
<feature type="compositionally biased region" description="Basic residues" evidence="9">
    <location>
        <begin position="356"/>
        <end position="369"/>
    </location>
</feature>
<evidence type="ECO:0000256" key="8">
    <source>
        <dbReference type="ARBA" id="ARBA00023242"/>
    </source>
</evidence>
<keyword evidence="10" id="KW-0812">Transmembrane</keyword>
<accession>A0A397HV31</accession>
<dbReference type="SUPFAM" id="SSF50249">
    <property type="entry name" value="Nucleic acid-binding proteins"/>
    <property type="match status" value="2"/>
</dbReference>
<evidence type="ECO:0000256" key="9">
    <source>
        <dbReference type="SAM" id="MobiDB-lite"/>
    </source>
</evidence>
<dbReference type="InterPro" id="IPR032042">
    <property type="entry name" value="POT1PC"/>
</dbReference>
<comment type="subcellular location">
    <subcellularLocation>
        <location evidence="2">Chromosome</location>
        <location evidence="2">Telomere</location>
    </subcellularLocation>
    <subcellularLocation>
        <location evidence="1">Nucleus</location>
    </subcellularLocation>
</comment>
<keyword evidence="10" id="KW-1133">Transmembrane helix</keyword>
<evidence type="ECO:0000256" key="1">
    <source>
        <dbReference type="ARBA" id="ARBA00004123"/>
    </source>
</evidence>
<feature type="domain" description="Telomeric single stranded DNA binding POT1/Cdc13" evidence="11">
    <location>
        <begin position="9"/>
        <end position="148"/>
    </location>
</feature>
<comment type="caution">
    <text evidence="12">The sequence shown here is derived from an EMBL/GenBank/DDBJ whole genome shotgun (WGS) entry which is preliminary data.</text>
</comment>
<keyword evidence="10" id="KW-0472">Membrane</keyword>
<dbReference type="InterPro" id="IPR012340">
    <property type="entry name" value="NA-bd_OB-fold"/>
</dbReference>
<evidence type="ECO:0000256" key="3">
    <source>
        <dbReference type="ARBA" id="ARBA00008442"/>
    </source>
</evidence>